<evidence type="ECO:0000313" key="4">
    <source>
        <dbReference type="Proteomes" id="UP000316394"/>
    </source>
</evidence>
<dbReference type="PANTHER" id="PTHR34654:SF1">
    <property type="entry name" value="RNA-BINDING PROTEIN KHPA"/>
    <property type="match status" value="1"/>
</dbReference>
<dbReference type="GO" id="GO:0003723">
    <property type="term" value="F:RNA binding"/>
    <property type="evidence" value="ECO:0007669"/>
    <property type="project" value="UniProtKB-KW"/>
</dbReference>
<reference evidence="3 4" key="1">
    <citation type="submission" date="2019-07" db="EMBL/GenBank/DDBJ databases">
        <title>Gastrointestinal microbiota of Peromyscus leucopus, the white-footed mouse.</title>
        <authorList>
            <person name="Milovic A."/>
            <person name="Bassam K."/>
            <person name="Barbour A.G."/>
        </authorList>
    </citation>
    <scope>NUCLEOTIDE SEQUENCE [LARGE SCALE GENOMIC DNA]</scope>
    <source>
        <strain evidence="3 4">LL7</strain>
    </source>
</reference>
<organism evidence="3 4">
    <name type="scientific">Limosilactobacillus reuteri</name>
    <name type="common">Lactobacillus reuteri</name>
    <dbReference type="NCBI Taxonomy" id="1598"/>
    <lineage>
        <taxon>Bacteria</taxon>
        <taxon>Bacillati</taxon>
        <taxon>Bacillota</taxon>
        <taxon>Bacilli</taxon>
        <taxon>Lactobacillales</taxon>
        <taxon>Lactobacillaceae</taxon>
        <taxon>Limosilactobacillus</taxon>
    </lineage>
</organism>
<keyword evidence="1" id="KW-0963">Cytoplasm</keyword>
<accession>A0A517D4P5</accession>
<dbReference type="RefSeq" id="WP_144226782.1">
    <property type="nucleotide sequence ID" value="NZ_CP041676.1"/>
</dbReference>
<evidence type="ECO:0000256" key="1">
    <source>
        <dbReference type="ARBA" id="ARBA00022490"/>
    </source>
</evidence>
<evidence type="ECO:0000313" key="3">
    <source>
        <dbReference type="EMBL" id="QDR72326.1"/>
    </source>
</evidence>
<keyword evidence="2" id="KW-0694">RNA-binding</keyword>
<dbReference type="Proteomes" id="UP000316394">
    <property type="component" value="Chromosome"/>
</dbReference>
<dbReference type="Pfam" id="PF13083">
    <property type="entry name" value="KH_KhpA-B"/>
    <property type="match status" value="1"/>
</dbReference>
<proteinExistence type="predicted"/>
<dbReference type="EMBL" id="CP041676">
    <property type="protein sequence ID" value="QDR72326.1"/>
    <property type="molecule type" value="Genomic_DNA"/>
</dbReference>
<dbReference type="PANTHER" id="PTHR34654">
    <property type="entry name" value="UPF0109 PROTEIN SCO5592"/>
    <property type="match status" value="1"/>
</dbReference>
<dbReference type="CDD" id="cd22533">
    <property type="entry name" value="KH-II_YlqC-like"/>
    <property type="match status" value="1"/>
</dbReference>
<sequence>MAETDIESLIRSLVIPLLKQPQALSITQKDDGRYHRYIIDVAPNDVAPNDVGRLIGRQGHVAAALRTIVEGTQSRRANSKRVRLLINDHRH</sequence>
<protein>
    <submittedName>
        <fullName evidence="3">KH domain-containing protein</fullName>
    </submittedName>
</protein>
<dbReference type="InterPro" id="IPR020627">
    <property type="entry name" value="KhpA"/>
</dbReference>
<dbReference type="AlphaFoldDB" id="A0A517D4P5"/>
<evidence type="ECO:0000256" key="2">
    <source>
        <dbReference type="ARBA" id="ARBA00022884"/>
    </source>
</evidence>
<name>A0A517D4P5_LIMRT</name>
<gene>
    <name evidence="3" type="ORF">FOD75_04040</name>
</gene>